<evidence type="ECO:0000313" key="2">
    <source>
        <dbReference type="EMBL" id="CUM94317.1"/>
    </source>
</evidence>
<sequence length="195" mass="23001">MSKKCYRFFGGLLTVQKNWLNKMAEKGYRLIRTGKLLYEFEKCKPGQVQYCVEFIGQKSKANAEDYHDFLEEMGYSVFYKNINLNYSVGKVRWRPWAEIGGRIATNTTTFNRELLIVEKENDGKPFELHTSYEDRANYYSNLRNPWLLLMLMLVAFATVNRSVILGIVAVIFLIPVIIYQLQIMKNRHEAKMKEW</sequence>
<feature type="transmembrane region" description="Helical" evidence="1">
    <location>
        <begin position="146"/>
        <end position="179"/>
    </location>
</feature>
<dbReference type="Pfam" id="PF11193">
    <property type="entry name" value="DUF2812"/>
    <property type="match status" value="1"/>
</dbReference>
<dbReference type="RefSeq" id="WP_055056226.1">
    <property type="nucleotide sequence ID" value="NZ_CYXT01000010.1"/>
</dbReference>
<dbReference type="GeneID" id="96227983"/>
<dbReference type="InterPro" id="IPR021359">
    <property type="entry name" value="DUF2812"/>
</dbReference>
<dbReference type="Proteomes" id="UP000095598">
    <property type="component" value="Unassembled WGS sequence"/>
</dbReference>
<dbReference type="AlphaFoldDB" id="A0A173SX71"/>
<keyword evidence="1" id="KW-0812">Transmembrane</keyword>
<name>A0A173SX71_ANAHA</name>
<protein>
    <submittedName>
        <fullName evidence="2">Protein of uncharacterized function (DUF2812)</fullName>
    </submittedName>
</protein>
<evidence type="ECO:0000256" key="1">
    <source>
        <dbReference type="SAM" id="Phobius"/>
    </source>
</evidence>
<keyword evidence="1" id="KW-0472">Membrane</keyword>
<keyword evidence="1" id="KW-1133">Transmembrane helix</keyword>
<dbReference type="EMBL" id="CYXT01000010">
    <property type="protein sequence ID" value="CUM94317.1"/>
    <property type="molecule type" value="Genomic_DNA"/>
</dbReference>
<proteinExistence type="predicted"/>
<accession>A0A173SX71</accession>
<evidence type="ECO:0000313" key="3">
    <source>
        <dbReference type="Proteomes" id="UP000095598"/>
    </source>
</evidence>
<reference evidence="2 3" key="1">
    <citation type="submission" date="2015-09" db="EMBL/GenBank/DDBJ databases">
        <authorList>
            <consortium name="Pathogen Informatics"/>
        </authorList>
    </citation>
    <scope>NUCLEOTIDE SEQUENCE [LARGE SCALE GENOMIC DNA]</scope>
    <source>
        <strain evidence="2 3">2789STDY5608868</strain>
    </source>
</reference>
<gene>
    <name evidence="2" type="ORF">ERS852425_01605</name>
</gene>
<organism evidence="2 3">
    <name type="scientific">Anaerostipes hadrus</name>
    <dbReference type="NCBI Taxonomy" id="649756"/>
    <lineage>
        <taxon>Bacteria</taxon>
        <taxon>Bacillati</taxon>
        <taxon>Bacillota</taxon>
        <taxon>Clostridia</taxon>
        <taxon>Lachnospirales</taxon>
        <taxon>Lachnospiraceae</taxon>
        <taxon>Anaerostipes</taxon>
    </lineage>
</organism>